<dbReference type="EMBL" id="LN835306">
    <property type="protein sequence ID" value="CRH00681.1"/>
    <property type="molecule type" value="Genomic_DNA"/>
</dbReference>
<name>A0A1J1H6Y7_PLARL</name>
<dbReference type="OMA" id="NISHMEG"/>
<evidence type="ECO:0000313" key="2">
    <source>
        <dbReference type="Proteomes" id="UP000220158"/>
    </source>
</evidence>
<dbReference type="KEGG" id="prel:PRELSG_1102800"/>
<dbReference type="Proteomes" id="UP000220158">
    <property type="component" value="Chromosome 11"/>
</dbReference>
<reference evidence="1 2" key="1">
    <citation type="submission" date="2015-04" db="EMBL/GenBank/DDBJ databases">
        <authorList>
            <consortium name="Pathogen Informatics"/>
        </authorList>
    </citation>
    <scope>NUCLEOTIDE SEQUENCE [LARGE SCALE GENOMIC DNA]</scope>
    <source>
        <strain evidence="1 2">SGS1</strain>
    </source>
</reference>
<accession>A0A1J1H6Y7</accession>
<dbReference type="OrthoDB" id="392213at2759"/>
<dbReference type="VEuPathDB" id="PlasmoDB:PRELSG_1102800"/>
<organism evidence="1 2">
    <name type="scientific">Plasmodium relictum</name>
    <dbReference type="NCBI Taxonomy" id="85471"/>
    <lineage>
        <taxon>Eukaryota</taxon>
        <taxon>Sar</taxon>
        <taxon>Alveolata</taxon>
        <taxon>Apicomplexa</taxon>
        <taxon>Aconoidasida</taxon>
        <taxon>Haemosporida</taxon>
        <taxon>Plasmodiidae</taxon>
        <taxon>Plasmodium</taxon>
        <taxon>Plasmodium (Haemamoeba)</taxon>
    </lineage>
</organism>
<protein>
    <recommendedName>
        <fullName evidence="3">Proteasome assembly chaperone 4</fullName>
    </recommendedName>
</protein>
<evidence type="ECO:0000313" key="1">
    <source>
        <dbReference type="EMBL" id="CRH00681.1"/>
    </source>
</evidence>
<dbReference type="AlphaFoldDB" id="A0A1J1H6Y7"/>
<gene>
    <name evidence="1" type="ORF">PRELSG_1102800</name>
</gene>
<dbReference type="RefSeq" id="XP_028533684.1">
    <property type="nucleotide sequence ID" value="XM_028677279.1"/>
</dbReference>
<evidence type="ECO:0008006" key="3">
    <source>
        <dbReference type="Google" id="ProtNLM"/>
    </source>
</evidence>
<dbReference type="GeneID" id="39736804"/>
<keyword evidence="2" id="KW-1185">Reference proteome</keyword>
<sequence>MNEDSPINSKFKGIEAESSLNFQEYFLKNGIEEKKKNNDENNLKNCDINVINSKKYKNISLNEQEKDEQNDKINSQSISNINFIPKVVKKHINITHKEEIVSYIYTLVFYKNYNIFFITHDGKFASWIYSYNVILPFSVEQETEIIFGERNYPFLEILCSKFMKDHAHLLKYKPIIFALSIYKMCFYDKEILTQIFNNLSNMIK</sequence>
<proteinExistence type="predicted"/>